<dbReference type="RefSeq" id="WP_115548722.1">
    <property type="nucleotide sequence ID" value="NZ_QRGP01000001.1"/>
</dbReference>
<comment type="caution">
    <text evidence="3">The sequence shown here is derived from an EMBL/GenBank/DDBJ whole genome shotgun (WGS) entry which is preliminary data.</text>
</comment>
<evidence type="ECO:0000313" key="4">
    <source>
        <dbReference type="Proteomes" id="UP000263833"/>
    </source>
</evidence>
<proteinExistence type="predicted"/>
<dbReference type="PRINTS" id="PR00111">
    <property type="entry name" value="ABHYDROLASE"/>
</dbReference>
<keyword evidence="4" id="KW-1185">Reference proteome</keyword>
<protein>
    <submittedName>
        <fullName evidence="3">Alpha/beta hydrolase</fullName>
    </submittedName>
</protein>
<dbReference type="PANTHER" id="PTHR43798">
    <property type="entry name" value="MONOACYLGLYCEROL LIPASE"/>
    <property type="match status" value="1"/>
</dbReference>
<dbReference type="InterPro" id="IPR000073">
    <property type="entry name" value="AB_hydrolase_1"/>
</dbReference>
<organism evidence="3 4">
    <name type="scientific">Sphingorhabdus pulchriflava</name>
    <dbReference type="NCBI Taxonomy" id="2292257"/>
    <lineage>
        <taxon>Bacteria</taxon>
        <taxon>Pseudomonadati</taxon>
        <taxon>Pseudomonadota</taxon>
        <taxon>Alphaproteobacteria</taxon>
        <taxon>Sphingomonadales</taxon>
        <taxon>Sphingomonadaceae</taxon>
        <taxon>Sphingorhabdus</taxon>
    </lineage>
</organism>
<accession>A0A371BHW5</accession>
<gene>
    <name evidence="3" type="ORF">DXH95_07325</name>
</gene>
<dbReference type="EMBL" id="QRGP01000001">
    <property type="protein sequence ID" value="RDV07175.1"/>
    <property type="molecule type" value="Genomic_DNA"/>
</dbReference>
<dbReference type="GO" id="GO:0016020">
    <property type="term" value="C:membrane"/>
    <property type="evidence" value="ECO:0007669"/>
    <property type="project" value="TreeGrafter"/>
</dbReference>
<evidence type="ECO:0000256" key="1">
    <source>
        <dbReference type="ARBA" id="ARBA00022801"/>
    </source>
</evidence>
<dbReference type="InterPro" id="IPR050266">
    <property type="entry name" value="AB_hydrolase_sf"/>
</dbReference>
<keyword evidence="1 3" id="KW-0378">Hydrolase</keyword>
<dbReference type="InterPro" id="IPR029058">
    <property type="entry name" value="AB_hydrolase_fold"/>
</dbReference>
<name>A0A371BHW5_9SPHN</name>
<reference evidence="4" key="1">
    <citation type="submission" date="2018-08" db="EMBL/GenBank/DDBJ databases">
        <authorList>
            <person name="Kim S.-J."/>
            <person name="Jung G.-Y."/>
        </authorList>
    </citation>
    <scope>NUCLEOTIDE SEQUENCE [LARGE SCALE GENOMIC DNA]</scope>
    <source>
        <strain evidence="4">GY_G</strain>
    </source>
</reference>
<dbReference type="PANTHER" id="PTHR43798:SF31">
    <property type="entry name" value="AB HYDROLASE SUPERFAMILY PROTEIN YCLE"/>
    <property type="match status" value="1"/>
</dbReference>
<feature type="domain" description="AB hydrolase-1" evidence="2">
    <location>
        <begin position="64"/>
        <end position="299"/>
    </location>
</feature>
<dbReference type="Pfam" id="PF00561">
    <property type="entry name" value="Abhydrolase_1"/>
    <property type="match status" value="1"/>
</dbReference>
<dbReference type="OrthoDB" id="9804723at2"/>
<dbReference type="GO" id="GO:0016787">
    <property type="term" value="F:hydrolase activity"/>
    <property type="evidence" value="ECO:0007669"/>
    <property type="project" value="UniProtKB-KW"/>
</dbReference>
<dbReference type="AlphaFoldDB" id="A0A371BHW5"/>
<sequence>MRKFFKWTAIALLVAVAALFAWGYAPDIPADELRAKYANAESEFVDLGDGLTVHLRDEGPKDAPALILLHGSNASLHTWQQWVDRLGKEYRIIRYDQPGHGLTGPHPKDDYSAAGFVDVVDRVAKNRGLSKFYLGGNSMGGWVTHEYAKAHPDKLQGIILVDASGAPNSQPKALPIGFRIARIPALRPIMSVITPRSVIERSLRQSVSNQSVATPTEIDEYWELLRYPGNREATGKRFAQFSNRYSTKPVGEATREVPALILWGDEDKLIPVSSAEWFASTYKNSSKQIYKGIGHLPMEEVADKSAEDVRDWLSRANSAAK</sequence>
<evidence type="ECO:0000313" key="3">
    <source>
        <dbReference type="EMBL" id="RDV07175.1"/>
    </source>
</evidence>
<evidence type="ECO:0000259" key="2">
    <source>
        <dbReference type="Pfam" id="PF00561"/>
    </source>
</evidence>
<dbReference type="Gene3D" id="3.40.50.1820">
    <property type="entry name" value="alpha/beta hydrolase"/>
    <property type="match status" value="1"/>
</dbReference>
<dbReference type="SUPFAM" id="SSF53474">
    <property type="entry name" value="alpha/beta-Hydrolases"/>
    <property type="match status" value="1"/>
</dbReference>
<dbReference type="Proteomes" id="UP000263833">
    <property type="component" value="Unassembled WGS sequence"/>
</dbReference>